<dbReference type="AlphaFoldDB" id="A0A5E8BTN3"/>
<keyword evidence="3" id="KW-1185">Reference proteome</keyword>
<evidence type="ECO:0000313" key="2">
    <source>
        <dbReference type="EMBL" id="VVT54451.1"/>
    </source>
</evidence>
<feature type="compositionally biased region" description="Polar residues" evidence="1">
    <location>
        <begin position="431"/>
        <end position="458"/>
    </location>
</feature>
<dbReference type="RefSeq" id="XP_031854688.1">
    <property type="nucleotide sequence ID" value="XM_031998797.1"/>
</dbReference>
<name>A0A5E8BTN3_9ASCO</name>
<feature type="region of interest" description="Disordered" evidence="1">
    <location>
        <begin position="247"/>
        <end position="366"/>
    </location>
</feature>
<sequence>MAQEPIQQSKTAIRHGTGLMVVRPPTPSLVPLINVPVPPAIHRAYARANDQASATLESNTTVNVNINVNVNVLMEGHVFVPGQTINEIAMQSAVAASTLTVEVPKRKKSKVKVKTLPPTSPQKQQTRPAYSGPPVKTLNSSLGVPTRRPPATELKPSPLSQSVENASPESSEDESSEEEEDKSEEEEKEEEDQDLTNSQNQNTPEVPPQTNLPLELPPAKDSNPYPNLRDSLIVAIVKPYKEITPDGTMLMRSRSQNNRSRLARKYSASTLTTKSSSSRTTITPTSSADKQHPCGPGPSDSSYSNIGIKRANTVHSQSPIEPPREKSERPSAAPVAFRLPFQLPTSDPQVRTGLTPPVNNQRPKLSVSAAAAAAAAAATPSSSESSCSESSFSSPTSPLSPESPLSPLDKKLGHLAPPYHPPLKAPIDAQPGTQFTPTPSQTPLVSSPQPSYTPNNWRRPSAPEPCARNHPLIHHHHQQLQQQQGADNNGYALATAQTTTGIVNVIPSAAGPGNRQAMTPHYGLQQMRPYRRATEISPGQASDLNNSLNLKISQQHIQQSKTYKSFSLSRQLSLTEEDHDAHKLPSFSSSSEDTEPYQQQSTSVSAENYVGKVASVSVNNTTITSEVRLPPASDMTQIKIQNEEKDKRHQQEVTCSSLIEKPVRKTVPTPLDLAPPQFVASLPSSPKVFEVATLPKSAPASKTTFGNIPDTGNQQSKVITKIQPRSHLSPTSTTTAPTMGSSLMAPGGPSLLDVRRIIQQQLGGGLPMPNGNGTSNKHVPVVRASALYDYELELYDDYMHSSGGSEASTPRVSSVQSWGDRTSSEINVDQIRV</sequence>
<evidence type="ECO:0000313" key="3">
    <source>
        <dbReference type="Proteomes" id="UP000398389"/>
    </source>
</evidence>
<feature type="compositionally biased region" description="Low complexity" evidence="1">
    <location>
        <begin position="267"/>
        <end position="287"/>
    </location>
</feature>
<dbReference type="GeneID" id="43582897"/>
<feature type="region of interest" description="Disordered" evidence="1">
    <location>
        <begin position="378"/>
        <end position="469"/>
    </location>
</feature>
<feature type="compositionally biased region" description="Acidic residues" evidence="1">
    <location>
        <begin position="170"/>
        <end position="194"/>
    </location>
</feature>
<feature type="compositionally biased region" description="Polar residues" evidence="1">
    <location>
        <begin position="158"/>
        <end position="168"/>
    </location>
</feature>
<feature type="region of interest" description="Disordered" evidence="1">
    <location>
        <begin position="105"/>
        <end position="227"/>
    </location>
</feature>
<proteinExistence type="predicted"/>
<dbReference type="Proteomes" id="UP000398389">
    <property type="component" value="Unassembled WGS sequence"/>
</dbReference>
<feature type="region of interest" description="Disordered" evidence="1">
    <location>
        <begin position="577"/>
        <end position="604"/>
    </location>
</feature>
<protein>
    <submittedName>
        <fullName evidence="2">Uncharacterized protein</fullName>
    </submittedName>
</protein>
<organism evidence="2 3">
    <name type="scientific">Magnusiomyces paraingens</name>
    <dbReference type="NCBI Taxonomy" id="2606893"/>
    <lineage>
        <taxon>Eukaryota</taxon>
        <taxon>Fungi</taxon>
        <taxon>Dikarya</taxon>
        <taxon>Ascomycota</taxon>
        <taxon>Saccharomycotina</taxon>
        <taxon>Dipodascomycetes</taxon>
        <taxon>Dipodascales</taxon>
        <taxon>Dipodascaceae</taxon>
        <taxon>Magnusiomyces</taxon>
    </lineage>
</organism>
<gene>
    <name evidence="2" type="ORF">SAPINGB_P004082</name>
</gene>
<evidence type="ECO:0000256" key="1">
    <source>
        <dbReference type="SAM" id="MobiDB-lite"/>
    </source>
</evidence>
<dbReference type="EMBL" id="CABVLU010000003">
    <property type="protein sequence ID" value="VVT54451.1"/>
    <property type="molecule type" value="Genomic_DNA"/>
</dbReference>
<feature type="compositionally biased region" description="Low complexity" evidence="1">
    <location>
        <begin position="378"/>
        <end position="407"/>
    </location>
</feature>
<reference evidence="2 3" key="1">
    <citation type="submission" date="2019-09" db="EMBL/GenBank/DDBJ databases">
        <authorList>
            <person name="Brejova B."/>
        </authorList>
    </citation>
    <scope>NUCLEOTIDE SEQUENCE [LARGE SCALE GENOMIC DNA]</scope>
</reference>
<feature type="compositionally biased region" description="Polar residues" evidence="1">
    <location>
        <begin position="586"/>
        <end position="604"/>
    </location>
</feature>
<feature type="compositionally biased region" description="Polar residues" evidence="1">
    <location>
        <begin position="802"/>
        <end position="821"/>
    </location>
</feature>
<feature type="compositionally biased region" description="Polar residues" evidence="1">
    <location>
        <begin position="195"/>
        <end position="212"/>
    </location>
</feature>
<feature type="region of interest" description="Disordered" evidence="1">
    <location>
        <begin position="801"/>
        <end position="821"/>
    </location>
</feature>
<accession>A0A5E8BTN3</accession>